<dbReference type="GO" id="GO:0005869">
    <property type="term" value="C:dynactin complex"/>
    <property type="evidence" value="ECO:0007669"/>
    <property type="project" value="TreeGrafter"/>
</dbReference>
<comment type="subcellular location">
    <subcellularLocation>
        <location evidence="1">Cytoplasm</location>
        <location evidence="1">Cytoskeleton</location>
    </subcellularLocation>
</comment>
<dbReference type="PANTHER" id="PTHR46126">
    <property type="entry name" value="DYNACTIN SUBUNIT 5"/>
    <property type="match status" value="1"/>
</dbReference>
<accession>A0A420YNP1</accession>
<proteinExistence type="inferred from homology"/>
<organism evidence="6 7">
    <name type="scientific">Coniochaeta pulveracea</name>
    <dbReference type="NCBI Taxonomy" id="177199"/>
    <lineage>
        <taxon>Eukaryota</taxon>
        <taxon>Fungi</taxon>
        <taxon>Dikarya</taxon>
        <taxon>Ascomycota</taxon>
        <taxon>Pezizomycotina</taxon>
        <taxon>Sordariomycetes</taxon>
        <taxon>Sordariomycetidae</taxon>
        <taxon>Coniochaetales</taxon>
        <taxon>Coniochaetaceae</taxon>
        <taxon>Coniochaeta</taxon>
    </lineage>
</organism>
<dbReference type="SUPFAM" id="SSF51161">
    <property type="entry name" value="Trimeric LpxA-like enzymes"/>
    <property type="match status" value="1"/>
</dbReference>
<protein>
    <recommendedName>
        <fullName evidence="5">Dynactin subunit 5</fullName>
    </recommendedName>
</protein>
<comment type="similarity">
    <text evidence="4">Belongs to the dynactin subunits 5/6 family. Dynactin subunit 5 subfamily.</text>
</comment>
<sequence>MSRRAPKGEYIETDTGNKVARKAILVGTQNITLGGKTVIQPEVMIRGDLSRSSASSGGSGSGNNTAISIGRYCFFSRGCCLRPPGRFYKGHFTHLPLRMGDHVFVGQNSVVQAATIGSHVHIGEGVVIGEMATIKDYTRILDGTVVPPYMTIPSFSIVAGRPARVIGEVPEGGHEAFELRELYKTVGNNVQPAPA</sequence>
<dbReference type="Proteomes" id="UP000275385">
    <property type="component" value="Unassembled WGS sequence"/>
</dbReference>
<evidence type="ECO:0000256" key="2">
    <source>
        <dbReference type="ARBA" id="ARBA00022490"/>
    </source>
</evidence>
<dbReference type="InterPro" id="IPR047125">
    <property type="entry name" value="DCTN5"/>
</dbReference>
<dbReference type="PANTHER" id="PTHR46126:SF1">
    <property type="entry name" value="DYNACTIN SUBUNIT 5"/>
    <property type="match status" value="1"/>
</dbReference>
<evidence type="ECO:0000256" key="4">
    <source>
        <dbReference type="ARBA" id="ARBA00034706"/>
    </source>
</evidence>
<comment type="caution">
    <text evidence="6">The sequence shown here is derived from an EMBL/GenBank/DDBJ whole genome shotgun (WGS) entry which is preliminary data.</text>
</comment>
<dbReference type="STRING" id="177199.A0A420YNP1"/>
<evidence type="ECO:0000256" key="1">
    <source>
        <dbReference type="ARBA" id="ARBA00004245"/>
    </source>
</evidence>
<gene>
    <name evidence="6" type="ORF">DL546_008686</name>
</gene>
<keyword evidence="2" id="KW-0963">Cytoplasm</keyword>
<dbReference type="EMBL" id="QVQW01000001">
    <property type="protein sequence ID" value="RKU49509.1"/>
    <property type="molecule type" value="Genomic_DNA"/>
</dbReference>
<dbReference type="CDD" id="cd03359">
    <property type="entry name" value="LbH_Dynactin_5"/>
    <property type="match status" value="1"/>
</dbReference>
<dbReference type="OrthoDB" id="417208at2759"/>
<keyword evidence="3" id="KW-0206">Cytoskeleton</keyword>
<evidence type="ECO:0000313" key="7">
    <source>
        <dbReference type="Proteomes" id="UP000275385"/>
    </source>
</evidence>
<evidence type="ECO:0000313" key="6">
    <source>
        <dbReference type="EMBL" id="RKU49509.1"/>
    </source>
</evidence>
<dbReference type="AlphaFoldDB" id="A0A420YNP1"/>
<evidence type="ECO:0000256" key="3">
    <source>
        <dbReference type="ARBA" id="ARBA00023212"/>
    </source>
</evidence>
<dbReference type="Pfam" id="PF21711">
    <property type="entry name" value="DCTN5"/>
    <property type="match status" value="1"/>
</dbReference>
<keyword evidence="7" id="KW-1185">Reference proteome</keyword>
<dbReference type="InterPro" id="IPR011004">
    <property type="entry name" value="Trimer_LpxA-like_sf"/>
</dbReference>
<name>A0A420YNP1_9PEZI</name>
<reference evidence="6 7" key="1">
    <citation type="submission" date="2018-08" db="EMBL/GenBank/DDBJ databases">
        <title>Draft genome of the lignicolous fungus Coniochaeta pulveracea.</title>
        <authorList>
            <person name="Borstlap C.J."/>
            <person name="De Witt R.N."/>
            <person name="Botha A."/>
            <person name="Volschenk H."/>
        </authorList>
    </citation>
    <scope>NUCLEOTIDE SEQUENCE [LARGE SCALE GENOMIC DNA]</scope>
    <source>
        <strain evidence="6 7">CAB683</strain>
    </source>
</reference>
<dbReference type="Gene3D" id="2.160.10.10">
    <property type="entry name" value="Hexapeptide repeat proteins"/>
    <property type="match status" value="1"/>
</dbReference>
<evidence type="ECO:0000256" key="5">
    <source>
        <dbReference type="ARBA" id="ARBA00034865"/>
    </source>
</evidence>